<proteinExistence type="predicted"/>
<accession>A0A0A8XVK9</accession>
<organism evidence="2">
    <name type="scientific">Arundo donax</name>
    <name type="common">Giant reed</name>
    <name type="synonym">Donax arundinaceus</name>
    <dbReference type="NCBI Taxonomy" id="35708"/>
    <lineage>
        <taxon>Eukaryota</taxon>
        <taxon>Viridiplantae</taxon>
        <taxon>Streptophyta</taxon>
        <taxon>Embryophyta</taxon>
        <taxon>Tracheophyta</taxon>
        <taxon>Spermatophyta</taxon>
        <taxon>Magnoliopsida</taxon>
        <taxon>Liliopsida</taxon>
        <taxon>Poales</taxon>
        <taxon>Poaceae</taxon>
        <taxon>PACMAD clade</taxon>
        <taxon>Arundinoideae</taxon>
        <taxon>Arundineae</taxon>
        <taxon>Arundo</taxon>
    </lineage>
</organism>
<evidence type="ECO:0000256" key="1">
    <source>
        <dbReference type="SAM" id="MobiDB-lite"/>
    </source>
</evidence>
<reference evidence="2" key="1">
    <citation type="submission" date="2014-09" db="EMBL/GenBank/DDBJ databases">
        <authorList>
            <person name="Magalhaes I.L.F."/>
            <person name="Oliveira U."/>
            <person name="Santos F.R."/>
            <person name="Vidigal T.H.D.A."/>
            <person name="Brescovit A.D."/>
            <person name="Santos A.J."/>
        </authorList>
    </citation>
    <scope>NUCLEOTIDE SEQUENCE</scope>
    <source>
        <tissue evidence="2">Shoot tissue taken approximately 20 cm above the soil surface</tissue>
    </source>
</reference>
<protein>
    <submittedName>
        <fullName evidence="2">Uncharacterized protein</fullName>
    </submittedName>
</protein>
<feature type="compositionally biased region" description="Low complexity" evidence="1">
    <location>
        <begin position="30"/>
        <end position="44"/>
    </location>
</feature>
<feature type="region of interest" description="Disordered" evidence="1">
    <location>
        <begin position="1"/>
        <end position="44"/>
    </location>
</feature>
<name>A0A0A8XVK9_ARUDO</name>
<dbReference type="AlphaFoldDB" id="A0A0A8XVK9"/>
<sequence>MDLTSNLKPCANQRRTELEHTPPLRNPGLSPTTSSKSSVPTTTR</sequence>
<dbReference type="EMBL" id="GBRH01281215">
    <property type="protein sequence ID" value="JAD16680.1"/>
    <property type="molecule type" value="Transcribed_RNA"/>
</dbReference>
<reference evidence="2" key="2">
    <citation type="journal article" date="2015" name="Data Brief">
        <title>Shoot transcriptome of the giant reed, Arundo donax.</title>
        <authorList>
            <person name="Barrero R.A."/>
            <person name="Guerrero F.D."/>
            <person name="Moolhuijzen P."/>
            <person name="Goolsby J.A."/>
            <person name="Tidwell J."/>
            <person name="Bellgard S.E."/>
            <person name="Bellgard M.I."/>
        </authorList>
    </citation>
    <scope>NUCLEOTIDE SEQUENCE</scope>
    <source>
        <tissue evidence="2">Shoot tissue taken approximately 20 cm above the soil surface</tissue>
    </source>
</reference>
<evidence type="ECO:0000313" key="2">
    <source>
        <dbReference type="EMBL" id="JAD16680.1"/>
    </source>
</evidence>